<sequence>MNQTHSAQEYLLTTFAAPMEHDERSGDASSDKPIDIVALPEDRPGTSGLPARTTSEVAGVSSAFQVETSGVSERPVSSRAIIRRRRKRARTEGMTREETNTAERNRMNRIREALNGLRDELPDKFKNRTHRRANIQKKFVVAYTVDYLNELGVFVRGVRQSLCRDSPDLQNAANEKCLDAGETGLSAGYPGPV</sequence>
<evidence type="ECO:0000313" key="3">
    <source>
        <dbReference type="EMBL" id="GFR87105.1"/>
    </source>
</evidence>
<evidence type="ECO:0000313" key="4">
    <source>
        <dbReference type="Proteomes" id="UP000762676"/>
    </source>
</evidence>
<dbReference type="InterPro" id="IPR036638">
    <property type="entry name" value="HLH_DNA-bd_sf"/>
</dbReference>
<organism evidence="3 4">
    <name type="scientific">Elysia marginata</name>
    <dbReference type="NCBI Taxonomy" id="1093978"/>
    <lineage>
        <taxon>Eukaryota</taxon>
        <taxon>Metazoa</taxon>
        <taxon>Spiralia</taxon>
        <taxon>Lophotrochozoa</taxon>
        <taxon>Mollusca</taxon>
        <taxon>Gastropoda</taxon>
        <taxon>Heterobranchia</taxon>
        <taxon>Euthyneura</taxon>
        <taxon>Panpulmonata</taxon>
        <taxon>Sacoglossa</taxon>
        <taxon>Placobranchoidea</taxon>
        <taxon>Plakobranchidae</taxon>
        <taxon>Elysia</taxon>
    </lineage>
</organism>
<comment type="caution">
    <text evidence="3">The sequence shown here is derived from an EMBL/GenBank/DDBJ whole genome shotgun (WGS) entry which is preliminary data.</text>
</comment>
<feature type="region of interest" description="Disordered" evidence="1">
    <location>
        <begin position="1"/>
        <end position="54"/>
    </location>
</feature>
<dbReference type="Gene3D" id="4.10.280.10">
    <property type="entry name" value="Helix-loop-helix DNA-binding domain"/>
    <property type="match status" value="1"/>
</dbReference>
<dbReference type="PROSITE" id="PS50888">
    <property type="entry name" value="BHLH"/>
    <property type="match status" value="1"/>
</dbReference>
<dbReference type="GO" id="GO:0046983">
    <property type="term" value="F:protein dimerization activity"/>
    <property type="evidence" value="ECO:0007669"/>
    <property type="project" value="InterPro"/>
</dbReference>
<dbReference type="Pfam" id="PF00010">
    <property type="entry name" value="HLH"/>
    <property type="match status" value="1"/>
</dbReference>
<dbReference type="Proteomes" id="UP000762676">
    <property type="component" value="Unassembled WGS sequence"/>
</dbReference>
<accession>A0AAV4GQF0</accession>
<reference evidence="3 4" key="1">
    <citation type="journal article" date="2021" name="Elife">
        <title>Chloroplast acquisition without the gene transfer in kleptoplastic sea slugs, Plakobranchus ocellatus.</title>
        <authorList>
            <person name="Maeda T."/>
            <person name="Takahashi S."/>
            <person name="Yoshida T."/>
            <person name="Shimamura S."/>
            <person name="Takaki Y."/>
            <person name="Nagai Y."/>
            <person name="Toyoda A."/>
            <person name="Suzuki Y."/>
            <person name="Arimoto A."/>
            <person name="Ishii H."/>
            <person name="Satoh N."/>
            <person name="Nishiyama T."/>
            <person name="Hasebe M."/>
            <person name="Maruyama T."/>
            <person name="Minagawa J."/>
            <person name="Obokata J."/>
            <person name="Shigenobu S."/>
        </authorList>
    </citation>
    <scope>NUCLEOTIDE SEQUENCE [LARGE SCALE GENOMIC DNA]</scope>
</reference>
<keyword evidence="4" id="KW-1185">Reference proteome</keyword>
<dbReference type="InterPro" id="IPR011598">
    <property type="entry name" value="bHLH_dom"/>
</dbReference>
<dbReference type="CDD" id="cd00083">
    <property type="entry name" value="bHLH_SF"/>
    <property type="match status" value="1"/>
</dbReference>
<feature type="compositionally biased region" description="Basic and acidic residues" evidence="1">
    <location>
        <begin position="19"/>
        <end position="44"/>
    </location>
</feature>
<name>A0AAV4GQF0_9GAST</name>
<dbReference type="EMBL" id="BMAT01008526">
    <property type="protein sequence ID" value="GFR87105.1"/>
    <property type="molecule type" value="Genomic_DNA"/>
</dbReference>
<feature type="domain" description="BHLH" evidence="2">
    <location>
        <begin position="94"/>
        <end position="151"/>
    </location>
</feature>
<proteinExistence type="predicted"/>
<evidence type="ECO:0000259" key="2">
    <source>
        <dbReference type="PROSITE" id="PS50888"/>
    </source>
</evidence>
<dbReference type="AlphaFoldDB" id="A0AAV4GQF0"/>
<evidence type="ECO:0000256" key="1">
    <source>
        <dbReference type="SAM" id="MobiDB-lite"/>
    </source>
</evidence>
<protein>
    <recommendedName>
        <fullName evidence="2">BHLH domain-containing protein</fullName>
    </recommendedName>
</protein>
<gene>
    <name evidence="3" type="ORF">ElyMa_004215500</name>
</gene>
<dbReference type="SUPFAM" id="SSF47459">
    <property type="entry name" value="HLH, helix-loop-helix DNA-binding domain"/>
    <property type="match status" value="1"/>
</dbReference>